<dbReference type="PRINTS" id="PR01506">
    <property type="entry name" value="TATBPROTEIN"/>
</dbReference>
<dbReference type="GO" id="GO:0033281">
    <property type="term" value="C:TAT protein transport complex"/>
    <property type="evidence" value="ECO:0007669"/>
    <property type="project" value="UniProtKB-ARBA"/>
</dbReference>
<dbReference type="NCBIfam" id="TIGR01411">
    <property type="entry name" value="tatAE"/>
    <property type="match status" value="1"/>
</dbReference>
<dbReference type="HAMAP" id="MF_00236">
    <property type="entry name" value="TatA_E"/>
    <property type="match status" value="1"/>
</dbReference>
<dbReference type="GO" id="GO:0009535">
    <property type="term" value="C:chloroplast thylakoid membrane"/>
    <property type="evidence" value="ECO:0007669"/>
    <property type="project" value="UniProtKB-SubCell"/>
</dbReference>
<keyword evidence="9" id="KW-0811">Translocation</keyword>
<protein>
    <submittedName>
        <fullName evidence="16">Sec-independent protein translocase protein TATA, chloroplastic</fullName>
    </submittedName>
</protein>
<dbReference type="NCBIfam" id="NF011430">
    <property type="entry name" value="PRK14861.1"/>
    <property type="match status" value="1"/>
</dbReference>
<keyword evidence="11 15" id="KW-0472">Membrane</keyword>
<evidence type="ECO:0000256" key="4">
    <source>
        <dbReference type="ARBA" id="ARBA00022640"/>
    </source>
</evidence>
<evidence type="ECO:0000256" key="10">
    <source>
        <dbReference type="ARBA" id="ARBA00023078"/>
    </source>
</evidence>
<evidence type="ECO:0000256" key="6">
    <source>
        <dbReference type="ARBA" id="ARBA00022927"/>
    </source>
</evidence>
<dbReference type="GO" id="GO:0043953">
    <property type="term" value="P:protein transport by the Tat complex"/>
    <property type="evidence" value="ECO:0007669"/>
    <property type="project" value="InterPro"/>
</dbReference>
<dbReference type="PANTHER" id="PTHR33162:SF1">
    <property type="entry name" value="SEC-INDEPENDENT PROTEIN TRANSLOCASE PROTEIN TATA, CHLOROPLASTIC"/>
    <property type="match status" value="1"/>
</dbReference>
<comment type="function">
    <text evidence="12">Part of the twin-arginine translocation (Tat) system that transports large folded proteins containing a characteristic twin-arginine motif in their signal peptide across the thylakoid membrane. Involved in delta pH-dependent protein transport required for chloroplast development, especially thylakoid membrane formation. TATC and TATB mediate precursor recognition, whereas TATA facilitates translocation.</text>
</comment>
<reference evidence="16 17" key="1">
    <citation type="submission" date="2018-09" db="EMBL/GenBank/DDBJ databases">
        <title>A high-quality reference genome of wild soybean provides a powerful tool to mine soybean genomes.</title>
        <authorList>
            <person name="Xie M."/>
            <person name="Chung C.Y.L."/>
            <person name="Li M.-W."/>
            <person name="Wong F.-L."/>
            <person name="Chan T.-F."/>
            <person name="Lam H.-M."/>
        </authorList>
    </citation>
    <scope>NUCLEOTIDE SEQUENCE [LARGE SCALE GENOMIC DNA]</scope>
    <source>
        <strain evidence="17">cv. W05</strain>
        <tissue evidence="16">Hypocotyl of etiolated seedlings</tissue>
    </source>
</reference>
<keyword evidence="8 15" id="KW-1133">Transmembrane helix</keyword>
<keyword evidence="10" id="KW-0793">Thylakoid</keyword>
<dbReference type="NCBIfam" id="NF011429">
    <property type="entry name" value="PRK14857.1"/>
    <property type="match status" value="1"/>
</dbReference>
<evidence type="ECO:0000256" key="5">
    <source>
        <dbReference type="ARBA" id="ARBA00022692"/>
    </source>
</evidence>
<keyword evidence="5 15" id="KW-0812">Transmembrane</keyword>
<keyword evidence="7" id="KW-0809">Transit peptide</keyword>
<dbReference type="Pfam" id="PF02416">
    <property type="entry name" value="TatA_B_E"/>
    <property type="match status" value="1"/>
</dbReference>
<dbReference type="Gene3D" id="1.20.5.3310">
    <property type="match status" value="1"/>
</dbReference>
<evidence type="ECO:0000256" key="11">
    <source>
        <dbReference type="ARBA" id="ARBA00023136"/>
    </source>
</evidence>
<dbReference type="InterPro" id="IPR006312">
    <property type="entry name" value="TatA/E"/>
</dbReference>
<evidence type="ECO:0000256" key="3">
    <source>
        <dbReference type="ARBA" id="ARBA00022528"/>
    </source>
</evidence>
<keyword evidence="4" id="KW-0934">Plastid</keyword>
<gene>
    <name evidence="16" type="ORF">D0Y65_052475</name>
</gene>
<evidence type="ECO:0000256" key="15">
    <source>
        <dbReference type="SAM" id="Phobius"/>
    </source>
</evidence>
<feature type="transmembrane region" description="Helical" evidence="15">
    <location>
        <begin position="56"/>
        <end position="76"/>
    </location>
</feature>
<comment type="subunit">
    <text evidence="13">In thylakoid membranes, TATC and TATB form a large receptor complex, containing about eight TATC-TATB pairs, which binds the precursor protein. Twin arginine signal peptide promotes pH-triggered docking of TATA oligomers to TATC-TATB receptor complex, inducing a conformational switch of TATA that results in activation of the translocase. TATA dissociates from TATC-TATB upon completion of translocation. According to PubMed:22564412, it is estimated that the translocase fully saturated with precursor proteins and TATA is an 2.2-megadalton complex that can individually transport eight precursor proteins or cooperatively transport multimeric precursors.</text>
</comment>
<organism evidence="16 17">
    <name type="scientific">Glycine soja</name>
    <name type="common">Wild soybean</name>
    <dbReference type="NCBI Taxonomy" id="3848"/>
    <lineage>
        <taxon>Eukaryota</taxon>
        <taxon>Viridiplantae</taxon>
        <taxon>Streptophyta</taxon>
        <taxon>Embryophyta</taxon>
        <taxon>Tracheophyta</taxon>
        <taxon>Spermatophyta</taxon>
        <taxon>Magnoliopsida</taxon>
        <taxon>eudicotyledons</taxon>
        <taxon>Gunneridae</taxon>
        <taxon>Pentapetalae</taxon>
        <taxon>rosids</taxon>
        <taxon>fabids</taxon>
        <taxon>Fabales</taxon>
        <taxon>Fabaceae</taxon>
        <taxon>Papilionoideae</taxon>
        <taxon>50 kb inversion clade</taxon>
        <taxon>NPAAA clade</taxon>
        <taxon>indigoferoid/millettioid clade</taxon>
        <taxon>Phaseoleae</taxon>
        <taxon>Glycine</taxon>
        <taxon>Glycine subgen. Soja</taxon>
    </lineage>
</organism>
<dbReference type="AlphaFoldDB" id="A0A445FL54"/>
<evidence type="ECO:0000313" key="17">
    <source>
        <dbReference type="Proteomes" id="UP000289340"/>
    </source>
</evidence>
<proteinExistence type="inferred from homology"/>
<keyword evidence="17" id="KW-1185">Reference proteome</keyword>
<name>A0A445FL54_GLYSO</name>
<evidence type="ECO:0000256" key="1">
    <source>
        <dbReference type="ARBA" id="ARBA00004581"/>
    </source>
</evidence>
<comment type="subcellular location">
    <subcellularLocation>
        <location evidence="1">Plastid</location>
        <location evidence="1">Chloroplast thylakoid membrane</location>
        <topology evidence="1">Single-pass membrane protein</topology>
    </subcellularLocation>
</comment>
<feature type="compositionally biased region" description="Polar residues" evidence="14">
    <location>
        <begin position="126"/>
        <end position="142"/>
    </location>
</feature>
<sequence>METMMMSCVSIPSSIPKSRPSISLGLGTPKLFNSVSVRVAVNVNGRGRNKGLSCNAMFGLGVPELVVIAGVAALVFGPKKLPEVGRSIGKTVKSFQQAAKEFESELKKEPDSTEGDSSEKSIVVSEKQQQQDNEVSTSKETV</sequence>
<feature type="region of interest" description="Disordered" evidence="14">
    <location>
        <begin position="100"/>
        <end position="142"/>
    </location>
</feature>
<dbReference type="InterPro" id="IPR003369">
    <property type="entry name" value="TatA/B/E"/>
</dbReference>
<evidence type="ECO:0000256" key="14">
    <source>
        <dbReference type="SAM" id="MobiDB-lite"/>
    </source>
</evidence>
<keyword evidence="3" id="KW-0150">Chloroplast</keyword>
<evidence type="ECO:0000256" key="13">
    <source>
        <dbReference type="ARBA" id="ARBA00064498"/>
    </source>
</evidence>
<evidence type="ECO:0000256" key="12">
    <source>
        <dbReference type="ARBA" id="ARBA00025340"/>
    </source>
</evidence>
<evidence type="ECO:0000256" key="8">
    <source>
        <dbReference type="ARBA" id="ARBA00022989"/>
    </source>
</evidence>
<dbReference type="Proteomes" id="UP000289340">
    <property type="component" value="Chromosome 19"/>
</dbReference>
<feature type="compositionally biased region" description="Basic and acidic residues" evidence="14">
    <location>
        <begin position="100"/>
        <end position="111"/>
    </location>
</feature>
<dbReference type="EMBL" id="QZWG01000019">
    <property type="protein sequence ID" value="RZB49567.1"/>
    <property type="molecule type" value="Genomic_DNA"/>
</dbReference>
<evidence type="ECO:0000256" key="2">
    <source>
        <dbReference type="ARBA" id="ARBA00022448"/>
    </source>
</evidence>
<keyword evidence="2" id="KW-0813">Transport</keyword>
<dbReference type="Gramene" id="XM_028360587.1">
    <property type="protein sequence ID" value="XP_028216388.1"/>
    <property type="gene ID" value="LOC114398400"/>
</dbReference>
<keyword evidence="6" id="KW-0653">Protein transport</keyword>
<comment type="caution">
    <text evidence="16">The sequence shown here is derived from an EMBL/GenBank/DDBJ whole genome shotgun (WGS) entry which is preliminary data.</text>
</comment>
<accession>A0A445FL54</accession>
<dbReference type="PANTHER" id="PTHR33162">
    <property type="entry name" value="SEC-INDEPENDENT PROTEIN TRANSLOCASE PROTEIN TATA, CHLOROPLASTIC"/>
    <property type="match status" value="1"/>
</dbReference>
<evidence type="ECO:0000256" key="7">
    <source>
        <dbReference type="ARBA" id="ARBA00022946"/>
    </source>
</evidence>
<dbReference type="GO" id="GO:0006886">
    <property type="term" value="P:intracellular protein transport"/>
    <property type="evidence" value="ECO:0007669"/>
    <property type="project" value="UniProtKB-ARBA"/>
</dbReference>
<evidence type="ECO:0000313" key="16">
    <source>
        <dbReference type="EMBL" id="RZB49567.1"/>
    </source>
</evidence>
<evidence type="ECO:0000256" key="9">
    <source>
        <dbReference type="ARBA" id="ARBA00023010"/>
    </source>
</evidence>
<dbReference type="FunFam" id="1.20.5.3310:FF:000003">
    <property type="entry name" value="Sec-independent protein translocase protein TATB, chloroplastic"/>
    <property type="match status" value="1"/>
</dbReference>